<dbReference type="EMBL" id="CM056741">
    <property type="protein sequence ID" value="KAJ8684336.1"/>
    <property type="molecule type" value="Genomic_DNA"/>
</dbReference>
<reference evidence="1" key="1">
    <citation type="submission" date="2023-04" db="EMBL/GenBank/DDBJ databases">
        <title>A chromosome-level genome assembly of the parasitoid wasp Eretmocerus hayati.</title>
        <authorList>
            <person name="Zhong Y."/>
            <person name="Liu S."/>
            <person name="Liu Y."/>
        </authorList>
    </citation>
    <scope>NUCLEOTIDE SEQUENCE</scope>
    <source>
        <strain evidence="1">ZJU_SS_LIU_2023</strain>
    </source>
</reference>
<evidence type="ECO:0000313" key="1">
    <source>
        <dbReference type="EMBL" id="KAJ8684336.1"/>
    </source>
</evidence>
<evidence type="ECO:0000313" key="2">
    <source>
        <dbReference type="Proteomes" id="UP001239111"/>
    </source>
</evidence>
<organism evidence="1 2">
    <name type="scientific">Eretmocerus hayati</name>
    <dbReference type="NCBI Taxonomy" id="131215"/>
    <lineage>
        <taxon>Eukaryota</taxon>
        <taxon>Metazoa</taxon>
        <taxon>Ecdysozoa</taxon>
        <taxon>Arthropoda</taxon>
        <taxon>Hexapoda</taxon>
        <taxon>Insecta</taxon>
        <taxon>Pterygota</taxon>
        <taxon>Neoptera</taxon>
        <taxon>Endopterygota</taxon>
        <taxon>Hymenoptera</taxon>
        <taxon>Apocrita</taxon>
        <taxon>Proctotrupomorpha</taxon>
        <taxon>Chalcidoidea</taxon>
        <taxon>Aphelinidae</taxon>
        <taxon>Aphelininae</taxon>
        <taxon>Eretmocerus</taxon>
    </lineage>
</organism>
<proteinExistence type="predicted"/>
<keyword evidence="2" id="KW-1185">Reference proteome</keyword>
<dbReference type="Proteomes" id="UP001239111">
    <property type="component" value="Chromosome 1"/>
</dbReference>
<protein>
    <submittedName>
        <fullName evidence="1">Uncharacterized protein</fullName>
    </submittedName>
</protein>
<comment type="caution">
    <text evidence="1">The sequence shown here is derived from an EMBL/GenBank/DDBJ whole genome shotgun (WGS) entry which is preliminary data.</text>
</comment>
<sequence>MARRTWWTKEEGRAPCFKVAKDRFTSLFCANAFGDLKGKSMLVYHSETLRASRGKREDHLTVYWKSNKRPWVTKVNSEQCFHQSLIPEVKEFLRTRNLSFKMFLLMNNCKSHDQSSQTAHPHVSPSQHNVPNPTLRSDCHCYT</sequence>
<name>A0ACC2PLI5_9HYME</name>
<gene>
    <name evidence="1" type="ORF">QAD02_020128</name>
</gene>
<accession>A0ACC2PLI5</accession>